<sequence length="128" mass="13714">MAKSKARDIGMGRWSDAAIRRQLRLHRAGEPSQTEDSTVKRPPALAKCEGHFVWLGRQAAFVGRQDGRLPGGGRHYAVCTSQAKRFDSVEAARAAVEALAGDALVMYAYASNGPLYIVGGEPQGGACR</sequence>
<gene>
    <name evidence="1" type="ORF">PIN31115_02456</name>
</gene>
<name>A0A5E4V9W5_9BURK</name>
<dbReference type="AlphaFoldDB" id="A0A5E4V9W5"/>
<keyword evidence="2" id="KW-1185">Reference proteome</keyword>
<reference evidence="1 2" key="1">
    <citation type="submission" date="2019-08" db="EMBL/GenBank/DDBJ databases">
        <authorList>
            <person name="Peeters C."/>
        </authorList>
    </citation>
    <scope>NUCLEOTIDE SEQUENCE [LARGE SCALE GENOMIC DNA]</scope>
    <source>
        <strain evidence="1 2">LMG 31115</strain>
    </source>
</reference>
<organism evidence="1 2">
    <name type="scientific">Pandoraea iniqua</name>
    <dbReference type="NCBI Taxonomy" id="2508288"/>
    <lineage>
        <taxon>Bacteria</taxon>
        <taxon>Pseudomonadati</taxon>
        <taxon>Pseudomonadota</taxon>
        <taxon>Betaproteobacteria</taxon>
        <taxon>Burkholderiales</taxon>
        <taxon>Burkholderiaceae</taxon>
        <taxon>Pandoraea</taxon>
    </lineage>
</organism>
<proteinExistence type="predicted"/>
<accession>A0A5E4V9W5</accession>
<evidence type="ECO:0000313" key="1">
    <source>
        <dbReference type="EMBL" id="VVE07680.1"/>
    </source>
</evidence>
<protein>
    <submittedName>
        <fullName evidence="1">Uncharacterized protein</fullName>
    </submittedName>
</protein>
<evidence type="ECO:0000313" key="2">
    <source>
        <dbReference type="Proteomes" id="UP000333828"/>
    </source>
</evidence>
<dbReference type="EMBL" id="CABPSI010000002">
    <property type="protein sequence ID" value="VVE07680.1"/>
    <property type="molecule type" value="Genomic_DNA"/>
</dbReference>
<dbReference type="Proteomes" id="UP000333828">
    <property type="component" value="Unassembled WGS sequence"/>
</dbReference>